<accession>A0A2N8PAY7</accession>
<gene>
    <name evidence="1" type="ORF">AOB60_29290</name>
</gene>
<name>A0A2N8PAY7_STRNR</name>
<sequence>MGPRCDQGPGCRVGFETEVGEVAFEARVGVPGSVVAAGSLVEADGVLCQPLVVRMECSEMFQERKDGVLLLRAGVCVLGLVGEAEGGVGGLGGEVFTNRIRPQMVGTLGEGTSVVAQRLTHGSQRIAVGIPVSREGLFEESGEVCEVGLCEFWVEFMEFSLTEDEFLGGDSSCGAQGAVYRAAEVFSAFCSVPGSRWSLSAMSEVRSPVGWAARRARNSWTSGRRLVPTGSSSPRA</sequence>
<evidence type="ECO:0000313" key="1">
    <source>
        <dbReference type="EMBL" id="PNE38184.1"/>
    </source>
</evidence>
<dbReference type="EMBL" id="LJSN01000003">
    <property type="protein sequence ID" value="PNE38184.1"/>
    <property type="molecule type" value="Genomic_DNA"/>
</dbReference>
<protein>
    <submittedName>
        <fullName evidence="1">Uncharacterized protein</fullName>
    </submittedName>
</protein>
<keyword evidence="2" id="KW-1185">Reference proteome</keyword>
<proteinExistence type="predicted"/>
<organism evidence="1 2">
    <name type="scientific">Streptomyces noursei</name>
    <name type="common">Streptomyces albulus</name>
    <dbReference type="NCBI Taxonomy" id="1971"/>
    <lineage>
        <taxon>Bacteria</taxon>
        <taxon>Bacillati</taxon>
        <taxon>Actinomycetota</taxon>
        <taxon>Actinomycetes</taxon>
        <taxon>Kitasatosporales</taxon>
        <taxon>Streptomycetaceae</taxon>
        <taxon>Streptomyces</taxon>
    </lineage>
</organism>
<comment type="caution">
    <text evidence="1">The sequence shown here is derived from an EMBL/GenBank/DDBJ whole genome shotgun (WGS) entry which is preliminary data.</text>
</comment>
<reference evidence="2" key="1">
    <citation type="submission" date="2015-09" db="EMBL/GenBank/DDBJ databases">
        <authorList>
            <person name="Graham D.E."/>
            <person name="Mahan K.M."/>
            <person name="Klingeman D.M."/>
            <person name="Fida T."/>
            <person name="Giannone R.J."/>
            <person name="Hettich R.L."/>
            <person name="Parry R.J."/>
            <person name="Spain J.C."/>
        </authorList>
    </citation>
    <scope>NUCLEOTIDE SEQUENCE [LARGE SCALE GENOMIC DNA]</scope>
    <source>
        <strain evidence="2">JCM 4701</strain>
    </source>
</reference>
<dbReference type="AlphaFoldDB" id="A0A2N8PAY7"/>
<evidence type="ECO:0000313" key="2">
    <source>
        <dbReference type="Proteomes" id="UP000236047"/>
    </source>
</evidence>
<dbReference type="Proteomes" id="UP000236047">
    <property type="component" value="Unassembled WGS sequence"/>
</dbReference>